<evidence type="ECO:0000256" key="13">
    <source>
        <dbReference type="ARBA" id="ARBA00022989"/>
    </source>
</evidence>
<dbReference type="SUPFAM" id="SSF81343">
    <property type="entry name" value="Fumarate reductase respiratory complex transmembrane subunits"/>
    <property type="match status" value="1"/>
</dbReference>
<dbReference type="GO" id="GO:0020037">
    <property type="term" value="F:heme binding"/>
    <property type="evidence" value="ECO:0007669"/>
    <property type="project" value="InterPro"/>
</dbReference>
<comment type="subcellular location">
    <subcellularLocation>
        <location evidence="2 16">Cell inner membrane</location>
        <topology evidence="2 16">Multi-pass membrane protein</topology>
    </subcellularLocation>
</comment>
<evidence type="ECO:0000256" key="15">
    <source>
        <dbReference type="ARBA" id="ARBA00023136"/>
    </source>
</evidence>
<evidence type="ECO:0000313" key="20">
    <source>
        <dbReference type="EMBL" id="QBG34944.1"/>
    </source>
</evidence>
<evidence type="ECO:0000256" key="1">
    <source>
        <dbReference type="ARBA" id="ARBA00004050"/>
    </source>
</evidence>
<dbReference type="NCBIfam" id="TIGR02968">
    <property type="entry name" value="succ_dehyd_anc"/>
    <property type="match status" value="1"/>
</dbReference>
<keyword evidence="5 16" id="KW-0813">Transport</keyword>
<evidence type="ECO:0000256" key="2">
    <source>
        <dbReference type="ARBA" id="ARBA00004429"/>
    </source>
</evidence>
<name>A0A4P6P1R3_9GAMM</name>
<keyword evidence="13 19" id="KW-1133">Transmembrane helix</keyword>
<feature type="transmembrane region" description="Helical" evidence="19">
    <location>
        <begin position="17"/>
        <end position="39"/>
    </location>
</feature>
<keyword evidence="6 16" id="KW-1003">Cell membrane</keyword>
<dbReference type="GO" id="GO:0009055">
    <property type="term" value="F:electron transfer activity"/>
    <property type="evidence" value="ECO:0007669"/>
    <property type="project" value="TreeGrafter"/>
</dbReference>
<evidence type="ECO:0000256" key="7">
    <source>
        <dbReference type="ARBA" id="ARBA00022519"/>
    </source>
</evidence>
<dbReference type="Pfam" id="PF01127">
    <property type="entry name" value="Sdh_cyt"/>
    <property type="match status" value="1"/>
</dbReference>
<protein>
    <recommendedName>
        <fullName evidence="4 16">Succinate dehydrogenase hydrophobic membrane anchor subunit</fullName>
    </recommendedName>
</protein>
<dbReference type="PANTHER" id="PTHR38689:SF1">
    <property type="entry name" value="SUCCINATE DEHYDROGENASE HYDROPHOBIC MEMBRANE ANCHOR SUBUNIT"/>
    <property type="match status" value="1"/>
</dbReference>
<evidence type="ECO:0000256" key="17">
    <source>
        <dbReference type="PIRSR" id="PIRSR000169-1"/>
    </source>
</evidence>
<keyword evidence="14 18" id="KW-0408">Iron</keyword>
<sequence>MVNIVASAGRNGVHDFILLRASAIILVLYTLLLAGFFVVTPTVTYAEWQGFFACMGVKVATLVALAALLAHAKIGIWQVLSDYVKPPFLRGALQFFFSVLLLVYVAAGFLIVWGV</sequence>
<evidence type="ECO:0000256" key="4">
    <source>
        <dbReference type="ARBA" id="ARBA00019425"/>
    </source>
</evidence>
<evidence type="ECO:0000256" key="16">
    <source>
        <dbReference type="PIRNR" id="PIRNR000169"/>
    </source>
</evidence>
<dbReference type="Proteomes" id="UP000290244">
    <property type="component" value="Chromosome"/>
</dbReference>
<dbReference type="GO" id="GO:0006099">
    <property type="term" value="P:tricarboxylic acid cycle"/>
    <property type="evidence" value="ECO:0007669"/>
    <property type="project" value="UniProtKB-UniRule"/>
</dbReference>
<evidence type="ECO:0000256" key="10">
    <source>
        <dbReference type="ARBA" id="ARBA00022692"/>
    </source>
</evidence>
<dbReference type="InterPro" id="IPR000701">
    <property type="entry name" value="SuccDH_FuR_B_TM-su"/>
</dbReference>
<dbReference type="OrthoDB" id="5612767at2"/>
<feature type="transmembrane region" description="Helical" evidence="19">
    <location>
        <begin position="92"/>
        <end position="113"/>
    </location>
</feature>
<keyword evidence="8 16" id="KW-0816">Tricarboxylic acid cycle</keyword>
<comment type="function">
    <text evidence="1 16">Membrane-anchoring subunit of succinate dehydrogenase (SDH).</text>
</comment>
<feature type="binding site" description="axial binding residue" evidence="18">
    <location>
        <position position="71"/>
    </location>
    <ligand>
        <name>heme</name>
        <dbReference type="ChEBI" id="CHEBI:30413"/>
        <note>ligand shared with second transmembrane subunit</note>
    </ligand>
    <ligandPart>
        <name>Fe</name>
        <dbReference type="ChEBI" id="CHEBI:18248"/>
    </ligandPart>
</feature>
<dbReference type="InterPro" id="IPR014312">
    <property type="entry name" value="Succ_DH_anchor"/>
</dbReference>
<evidence type="ECO:0000256" key="14">
    <source>
        <dbReference type="ARBA" id="ARBA00023004"/>
    </source>
</evidence>
<evidence type="ECO:0000256" key="18">
    <source>
        <dbReference type="PIRSR" id="PIRSR000169-2"/>
    </source>
</evidence>
<dbReference type="KEGG" id="lsd:EMK97_03940"/>
<dbReference type="CDD" id="cd03494">
    <property type="entry name" value="SQR_TypeC_SdhD"/>
    <property type="match status" value="1"/>
</dbReference>
<gene>
    <name evidence="20" type="primary">sdhD</name>
    <name evidence="20" type="ORF">EMK97_03940</name>
</gene>
<dbReference type="AlphaFoldDB" id="A0A4P6P1R3"/>
<keyword evidence="15 16" id="KW-0472">Membrane</keyword>
<dbReference type="PIRSF" id="PIRSF000169">
    <property type="entry name" value="SDH_D"/>
    <property type="match status" value="1"/>
</dbReference>
<evidence type="ECO:0000256" key="8">
    <source>
        <dbReference type="ARBA" id="ARBA00022532"/>
    </source>
</evidence>
<reference evidence="20 21" key="1">
    <citation type="submission" date="2018-12" db="EMBL/GenBank/DDBJ databases">
        <title>Complete genome of Litorilituus sediminis.</title>
        <authorList>
            <person name="Liu A."/>
            <person name="Rong J."/>
        </authorList>
    </citation>
    <scope>NUCLEOTIDE SEQUENCE [LARGE SCALE GENOMIC DNA]</scope>
    <source>
        <strain evidence="20 21">JCM 17549</strain>
    </source>
</reference>
<dbReference type="EMBL" id="CP034759">
    <property type="protein sequence ID" value="QBG34944.1"/>
    <property type="molecule type" value="Genomic_DNA"/>
</dbReference>
<dbReference type="RefSeq" id="WP_130599634.1">
    <property type="nucleotide sequence ID" value="NZ_CP034759.1"/>
</dbReference>
<dbReference type="Gene3D" id="1.20.1300.10">
    <property type="entry name" value="Fumarate reductase/succinate dehydrogenase, transmembrane subunit"/>
    <property type="match status" value="1"/>
</dbReference>
<organism evidence="20 21">
    <name type="scientific">Litorilituus sediminis</name>
    <dbReference type="NCBI Taxonomy" id="718192"/>
    <lineage>
        <taxon>Bacteria</taxon>
        <taxon>Pseudomonadati</taxon>
        <taxon>Pseudomonadota</taxon>
        <taxon>Gammaproteobacteria</taxon>
        <taxon>Alteromonadales</taxon>
        <taxon>Colwelliaceae</taxon>
        <taxon>Litorilituus</taxon>
    </lineage>
</organism>
<evidence type="ECO:0000256" key="11">
    <source>
        <dbReference type="ARBA" id="ARBA00022723"/>
    </source>
</evidence>
<evidence type="ECO:0000256" key="19">
    <source>
        <dbReference type="SAM" id="Phobius"/>
    </source>
</evidence>
<dbReference type="GO" id="GO:0005886">
    <property type="term" value="C:plasma membrane"/>
    <property type="evidence" value="ECO:0007669"/>
    <property type="project" value="UniProtKB-SubCell"/>
</dbReference>
<evidence type="ECO:0000313" key="21">
    <source>
        <dbReference type="Proteomes" id="UP000290244"/>
    </source>
</evidence>
<accession>A0A4P6P1R3</accession>
<dbReference type="UniPathway" id="UPA00223"/>
<feature type="binding site" evidence="17">
    <location>
        <position position="83"/>
    </location>
    <ligand>
        <name>a ubiquinone</name>
        <dbReference type="ChEBI" id="CHEBI:16389"/>
    </ligand>
</feature>
<evidence type="ECO:0000256" key="5">
    <source>
        <dbReference type="ARBA" id="ARBA00022448"/>
    </source>
</evidence>
<keyword evidence="12 16" id="KW-0249">Electron transport</keyword>
<comment type="cofactor">
    <cofactor evidence="18">
        <name>heme</name>
        <dbReference type="ChEBI" id="CHEBI:30413"/>
    </cofactor>
    <text evidence="18">The heme is bound between the two transmembrane subunits.</text>
</comment>
<keyword evidence="9 18" id="KW-0349">Heme</keyword>
<evidence type="ECO:0000256" key="6">
    <source>
        <dbReference type="ARBA" id="ARBA00022475"/>
    </source>
</evidence>
<evidence type="ECO:0000256" key="9">
    <source>
        <dbReference type="ARBA" id="ARBA00022617"/>
    </source>
</evidence>
<dbReference type="GO" id="GO:0046872">
    <property type="term" value="F:metal ion binding"/>
    <property type="evidence" value="ECO:0007669"/>
    <property type="project" value="UniProtKB-KW"/>
</dbReference>
<evidence type="ECO:0000256" key="3">
    <source>
        <dbReference type="ARBA" id="ARBA00005163"/>
    </source>
</evidence>
<keyword evidence="7 16" id="KW-0997">Cell inner membrane</keyword>
<evidence type="ECO:0000256" key="12">
    <source>
        <dbReference type="ARBA" id="ARBA00022982"/>
    </source>
</evidence>
<proteinExistence type="predicted"/>
<keyword evidence="21" id="KW-1185">Reference proteome</keyword>
<keyword evidence="10 19" id="KW-0812">Transmembrane</keyword>
<keyword evidence="11 18" id="KW-0479">Metal-binding</keyword>
<dbReference type="GO" id="GO:0017004">
    <property type="term" value="P:cytochrome complex assembly"/>
    <property type="evidence" value="ECO:0007669"/>
    <property type="project" value="TreeGrafter"/>
</dbReference>
<feature type="transmembrane region" description="Helical" evidence="19">
    <location>
        <begin position="51"/>
        <end position="72"/>
    </location>
</feature>
<dbReference type="InterPro" id="IPR034804">
    <property type="entry name" value="SQR/QFR_C/D"/>
</dbReference>
<dbReference type="PANTHER" id="PTHR38689">
    <property type="entry name" value="SUCCINATE DEHYDROGENASE HYDROPHOBIC MEMBRANE ANCHOR SUBUNIT"/>
    <property type="match status" value="1"/>
</dbReference>
<comment type="pathway">
    <text evidence="3 16">Carbohydrate metabolism; tricarboxylic acid cycle.</text>
</comment>